<comment type="caution">
    <text evidence="5">The sequence shown here is derived from an EMBL/GenBank/DDBJ whole genome shotgun (WGS) entry which is preliminary data.</text>
</comment>
<accession>A0ABT0CT21</accession>
<dbReference type="InterPro" id="IPR016032">
    <property type="entry name" value="Sig_transdc_resp-reg_C-effctor"/>
</dbReference>
<protein>
    <submittedName>
        <fullName evidence="5">LuxR family transcriptional regulator</fullName>
    </submittedName>
</protein>
<dbReference type="PANTHER" id="PTHR44688">
    <property type="entry name" value="DNA-BINDING TRANSCRIPTIONAL ACTIVATOR DEVR_DOSR"/>
    <property type="match status" value="1"/>
</dbReference>
<dbReference type="EMBL" id="JAKVIN010000010">
    <property type="protein sequence ID" value="MCJ8151751.1"/>
    <property type="molecule type" value="Genomic_DNA"/>
</dbReference>
<dbReference type="SUPFAM" id="SSF46894">
    <property type="entry name" value="C-terminal effector domain of the bipartite response regulators"/>
    <property type="match status" value="1"/>
</dbReference>
<dbReference type="Gene3D" id="1.10.10.10">
    <property type="entry name" value="Winged helix-like DNA-binding domain superfamily/Winged helix DNA-binding domain"/>
    <property type="match status" value="1"/>
</dbReference>
<keyword evidence="1" id="KW-0805">Transcription regulation</keyword>
<sequence length="242" mass="26798">MSEQPLFAQCLSAVDSVSTLAELETVIASIRDCYRLSHLVFHVVRLGASDADHPLILSTYPSAWTEYYIENDFFAVDPVVTVSRVGLLPVDWSSLDRKNATTRRFFREADTYGVGRFGLTVPIRGPAGERSLLTATSNSTEHGWRALRADCKPDLQLLAPYIHEKALSVSDLRTTAMQNLSRRQLECLDLLAQGWLPKQIAAHLAISESSVRLHIRLARRKLGGLTTTQAVGRAVEIGIIRG</sequence>
<proteinExistence type="predicted"/>
<geneLocation type="plasmid" evidence="5">
    <name>unnamed</name>
</geneLocation>
<evidence type="ECO:0000256" key="3">
    <source>
        <dbReference type="ARBA" id="ARBA00023163"/>
    </source>
</evidence>
<dbReference type="SUPFAM" id="SSF75516">
    <property type="entry name" value="Pheromone-binding domain of LuxR-like quorum-sensing transcription factors"/>
    <property type="match status" value="1"/>
</dbReference>
<evidence type="ECO:0000313" key="5">
    <source>
        <dbReference type="EMBL" id="MCJ8151751.1"/>
    </source>
</evidence>
<dbReference type="CDD" id="cd06170">
    <property type="entry name" value="LuxR_C_like"/>
    <property type="match status" value="1"/>
</dbReference>
<keyword evidence="6" id="KW-1185">Reference proteome</keyword>
<evidence type="ECO:0000259" key="4">
    <source>
        <dbReference type="PROSITE" id="PS50043"/>
    </source>
</evidence>
<dbReference type="Proteomes" id="UP001201844">
    <property type="component" value="Unassembled WGS sequence"/>
</dbReference>
<dbReference type="InterPro" id="IPR005143">
    <property type="entry name" value="TF_LuxR_autoind-bd_dom"/>
</dbReference>
<evidence type="ECO:0000313" key="6">
    <source>
        <dbReference type="Proteomes" id="UP001201844"/>
    </source>
</evidence>
<dbReference type="PRINTS" id="PR00038">
    <property type="entry name" value="HTHLUXR"/>
</dbReference>
<keyword evidence="2" id="KW-0238">DNA-binding</keyword>
<name>A0ABT0CT21_9HYPH</name>
<dbReference type="PANTHER" id="PTHR44688:SF16">
    <property type="entry name" value="DNA-BINDING TRANSCRIPTIONAL ACTIVATOR DEVR_DOSR"/>
    <property type="match status" value="1"/>
</dbReference>
<dbReference type="SMART" id="SM00421">
    <property type="entry name" value="HTH_LUXR"/>
    <property type="match status" value="1"/>
</dbReference>
<gene>
    <name evidence="5" type="ORF">MKI86_21650</name>
</gene>
<dbReference type="InterPro" id="IPR000792">
    <property type="entry name" value="Tscrpt_reg_LuxR_C"/>
</dbReference>
<feature type="domain" description="HTH luxR-type" evidence="4">
    <location>
        <begin position="173"/>
        <end position="238"/>
    </location>
</feature>
<dbReference type="Pfam" id="PF00196">
    <property type="entry name" value="GerE"/>
    <property type="match status" value="1"/>
</dbReference>
<reference evidence="5 6" key="1">
    <citation type="submission" date="2022-02" db="EMBL/GenBank/DDBJ databases">
        <title>Shinella B3.7 sp. nov., isolated from Sediment (Zhairuo Island).</title>
        <authorList>
            <person name="Chen G."/>
        </authorList>
    </citation>
    <scope>NUCLEOTIDE SEQUENCE [LARGE SCALE GENOMIC DNA]</scope>
    <source>
        <strain evidence="5 6">B3.7</strain>
        <plasmid evidence="5">unnamed</plasmid>
    </source>
</reference>
<evidence type="ECO:0000256" key="2">
    <source>
        <dbReference type="ARBA" id="ARBA00023125"/>
    </source>
</evidence>
<keyword evidence="3" id="KW-0804">Transcription</keyword>
<organism evidence="5 6">
    <name type="scientific">Shinella sedimenti</name>
    <dbReference type="NCBI Taxonomy" id="2919913"/>
    <lineage>
        <taxon>Bacteria</taxon>
        <taxon>Pseudomonadati</taxon>
        <taxon>Pseudomonadota</taxon>
        <taxon>Alphaproteobacteria</taxon>
        <taxon>Hyphomicrobiales</taxon>
        <taxon>Rhizobiaceae</taxon>
        <taxon>Shinella</taxon>
    </lineage>
</organism>
<dbReference type="InterPro" id="IPR036388">
    <property type="entry name" value="WH-like_DNA-bd_sf"/>
</dbReference>
<evidence type="ECO:0000256" key="1">
    <source>
        <dbReference type="ARBA" id="ARBA00023015"/>
    </source>
</evidence>
<dbReference type="RefSeq" id="WP_241605224.1">
    <property type="nucleotide sequence ID" value="NZ_JAKVIN010000010.1"/>
</dbReference>
<keyword evidence="5" id="KW-0614">Plasmid</keyword>
<dbReference type="PROSITE" id="PS50043">
    <property type="entry name" value="HTH_LUXR_2"/>
    <property type="match status" value="1"/>
</dbReference>
<dbReference type="Pfam" id="PF03472">
    <property type="entry name" value="Autoind_bind"/>
    <property type="match status" value="1"/>
</dbReference>
<dbReference type="InterPro" id="IPR036693">
    <property type="entry name" value="TF_LuxR_autoind-bd_dom_sf"/>
</dbReference>
<dbReference type="Gene3D" id="3.30.450.80">
    <property type="entry name" value="Transcription factor LuxR-like, autoinducer-binding domain"/>
    <property type="match status" value="1"/>
</dbReference>